<feature type="region of interest" description="Disordered" evidence="1">
    <location>
        <begin position="170"/>
        <end position="196"/>
    </location>
</feature>
<keyword evidence="2" id="KW-1133">Transmembrane helix</keyword>
<feature type="compositionally biased region" description="Basic and acidic residues" evidence="1">
    <location>
        <begin position="298"/>
        <end position="321"/>
    </location>
</feature>
<reference evidence="3 4" key="1">
    <citation type="submission" date="2013-07" db="EMBL/GenBank/DDBJ databases">
        <title>The Genome Sequence of Cryptococcus heveanensis BCC8398.</title>
        <authorList>
            <consortium name="The Broad Institute Genome Sequencing Platform"/>
            <person name="Cuomo C."/>
            <person name="Litvintseva A."/>
            <person name="Chen Y."/>
            <person name="Heitman J."/>
            <person name="Sun S."/>
            <person name="Springer D."/>
            <person name="Dromer F."/>
            <person name="Young S.K."/>
            <person name="Zeng Q."/>
            <person name="Gargeya S."/>
            <person name="Fitzgerald M."/>
            <person name="Abouelleil A."/>
            <person name="Alvarado L."/>
            <person name="Berlin A.M."/>
            <person name="Chapman S.B."/>
            <person name="Dewar J."/>
            <person name="Goldberg J."/>
            <person name="Griggs A."/>
            <person name="Gujja S."/>
            <person name="Hansen M."/>
            <person name="Howarth C."/>
            <person name="Imamovic A."/>
            <person name="Larimer J."/>
            <person name="McCowan C."/>
            <person name="Murphy C."/>
            <person name="Pearson M."/>
            <person name="Priest M."/>
            <person name="Roberts A."/>
            <person name="Saif S."/>
            <person name="Shea T."/>
            <person name="Sykes S."/>
            <person name="Wortman J."/>
            <person name="Nusbaum C."/>
            <person name="Birren B."/>
        </authorList>
    </citation>
    <scope>NUCLEOTIDE SEQUENCE [LARGE SCALE GENOMIC DNA]</scope>
    <source>
        <strain evidence="3 4">BCC8398</strain>
    </source>
</reference>
<sequence length="321" mass="33299">MSTQARSPSPSLGHPSSHSYSQGHSRNASSYTSAEAGRPSNLGGSGGGLTQRSPSPSPTKPTFGFNDPVPLPMARSTSSPGPSGPMGVDRSLSGTGLQLESGGWKGLTPQRIGRAIGARFMRAVRRGNLPFLLVFFSCTIVFFSALAGVGYHEPLDTSASVPGVPNSAGGAGGSGAGAGAGAGPGGSGEFRVGGPVFDEGGRGLERRIAEQRALEEAWAKKRRPKDTASPSSGLRPSQGFKGLRSEVGLTYVALRDRMKGAWMRKQRDDKAIRRRPTTATSTTSSSDQDVLATALSQLEERGDEGSAGLDKRDSEAEARLV</sequence>
<accession>A0A1B9GKZ8</accession>
<evidence type="ECO:0008006" key="5">
    <source>
        <dbReference type="Google" id="ProtNLM"/>
    </source>
</evidence>
<feature type="compositionally biased region" description="Gly residues" evidence="1">
    <location>
        <begin position="170"/>
        <end position="188"/>
    </location>
</feature>
<dbReference type="AlphaFoldDB" id="A0A1B9GKZ8"/>
<evidence type="ECO:0000313" key="4">
    <source>
        <dbReference type="Proteomes" id="UP000092666"/>
    </source>
</evidence>
<dbReference type="Proteomes" id="UP000092666">
    <property type="component" value="Unassembled WGS sequence"/>
</dbReference>
<keyword evidence="2" id="KW-0472">Membrane</keyword>
<keyword evidence="4" id="KW-1185">Reference proteome</keyword>
<dbReference type="EMBL" id="KV700131">
    <property type="protein sequence ID" value="OCF31740.1"/>
    <property type="molecule type" value="Genomic_DNA"/>
</dbReference>
<feature type="compositionally biased region" description="Low complexity" evidence="1">
    <location>
        <begin position="277"/>
        <end position="286"/>
    </location>
</feature>
<feature type="compositionally biased region" description="Low complexity" evidence="1">
    <location>
        <begin position="78"/>
        <end position="87"/>
    </location>
</feature>
<evidence type="ECO:0000313" key="3">
    <source>
        <dbReference type="EMBL" id="OCF31740.1"/>
    </source>
</evidence>
<name>A0A1B9GKZ8_9TREE</name>
<feature type="transmembrane region" description="Helical" evidence="2">
    <location>
        <begin position="129"/>
        <end position="151"/>
    </location>
</feature>
<feature type="region of interest" description="Disordered" evidence="1">
    <location>
        <begin position="1"/>
        <end position="105"/>
    </location>
</feature>
<reference evidence="4" key="2">
    <citation type="submission" date="2013-12" db="EMBL/GenBank/DDBJ databases">
        <title>Evolution of pathogenesis and genome organization in the Tremellales.</title>
        <authorList>
            <person name="Cuomo C."/>
            <person name="Litvintseva A."/>
            <person name="Heitman J."/>
            <person name="Chen Y."/>
            <person name="Sun S."/>
            <person name="Springer D."/>
            <person name="Dromer F."/>
            <person name="Young S."/>
            <person name="Zeng Q."/>
            <person name="Chapman S."/>
            <person name="Gujja S."/>
            <person name="Saif S."/>
            <person name="Birren B."/>
        </authorList>
    </citation>
    <scope>NUCLEOTIDE SEQUENCE [LARGE SCALE GENOMIC DNA]</scope>
    <source>
        <strain evidence="4">BCC8398</strain>
    </source>
</reference>
<feature type="compositionally biased region" description="Polar residues" evidence="1">
    <location>
        <begin position="22"/>
        <end position="33"/>
    </location>
</feature>
<dbReference type="OrthoDB" id="2564511at2759"/>
<keyword evidence="2" id="KW-0812">Transmembrane</keyword>
<feature type="region of interest" description="Disordered" evidence="1">
    <location>
        <begin position="216"/>
        <end position="241"/>
    </location>
</feature>
<feature type="compositionally biased region" description="Low complexity" evidence="1">
    <location>
        <begin position="7"/>
        <end position="21"/>
    </location>
</feature>
<protein>
    <recommendedName>
        <fullName evidence="5">Transmembrane protein</fullName>
    </recommendedName>
</protein>
<proteinExistence type="predicted"/>
<feature type="region of interest" description="Disordered" evidence="1">
    <location>
        <begin position="262"/>
        <end position="321"/>
    </location>
</feature>
<gene>
    <name evidence="3" type="ORF">I316_06547</name>
</gene>
<feature type="compositionally biased region" description="Basic and acidic residues" evidence="1">
    <location>
        <begin position="262"/>
        <end position="271"/>
    </location>
</feature>
<evidence type="ECO:0000256" key="2">
    <source>
        <dbReference type="SAM" id="Phobius"/>
    </source>
</evidence>
<organism evidence="3 4">
    <name type="scientific">Kwoniella heveanensis BCC8398</name>
    <dbReference type="NCBI Taxonomy" id="1296120"/>
    <lineage>
        <taxon>Eukaryota</taxon>
        <taxon>Fungi</taxon>
        <taxon>Dikarya</taxon>
        <taxon>Basidiomycota</taxon>
        <taxon>Agaricomycotina</taxon>
        <taxon>Tremellomycetes</taxon>
        <taxon>Tremellales</taxon>
        <taxon>Cryptococcaceae</taxon>
        <taxon>Kwoniella</taxon>
    </lineage>
</organism>
<evidence type="ECO:0000256" key="1">
    <source>
        <dbReference type="SAM" id="MobiDB-lite"/>
    </source>
</evidence>